<keyword evidence="2" id="KW-1185">Reference proteome</keyword>
<evidence type="ECO:0000313" key="2">
    <source>
        <dbReference type="Proteomes" id="UP001264959"/>
    </source>
</evidence>
<accession>A0A9E7YF51</accession>
<dbReference type="EMBL" id="ON704650">
    <property type="protein sequence ID" value="UZE89724.1"/>
    <property type="molecule type" value="Genomic_DNA"/>
</dbReference>
<evidence type="ECO:0000313" key="1">
    <source>
        <dbReference type="EMBL" id="UZE89724.1"/>
    </source>
</evidence>
<dbReference type="Proteomes" id="UP001264959">
    <property type="component" value="Segment"/>
</dbReference>
<name>A0A9E7YF51_9ABAC</name>
<dbReference type="Pfam" id="PF05054">
    <property type="entry name" value="AcMNPV_Ac109"/>
    <property type="match status" value="1"/>
</dbReference>
<dbReference type="InterPro" id="IPR007748">
    <property type="entry name" value="AcMNPV_Orf109"/>
</dbReference>
<reference evidence="1" key="1">
    <citation type="journal article" date="2022" name="Viruses">
        <title>The Parapoynx stagnalis Nucleopolyhedrovirus (PastNPV), a Divergent Member of the Alphabaculovirus Group I Clade, Encodes a Homolog of Ran GTPase.</title>
        <authorList>
            <person name="Harrison R.L."/>
            <person name="Rowley D.L."/>
        </authorList>
    </citation>
    <scope>NUCLEOTIDE SEQUENCE</scope>
    <source>
        <strain evidence="1">BCIPV-473</strain>
    </source>
</reference>
<organism evidence="1 2">
    <name type="scientific">Parapoynx stagnalis nucleopolyhedrovirus</name>
    <dbReference type="NCBI Taxonomy" id="2993413"/>
    <lineage>
        <taxon>Viruses</taxon>
        <taxon>Viruses incertae sedis</taxon>
        <taxon>Naldaviricetes</taxon>
        <taxon>Lefavirales</taxon>
        <taxon>Baculoviridae</taxon>
        <taxon>Alphabaculovirus</taxon>
        <taxon>Alphabaculovirus pastagnalis</taxon>
    </lineage>
</organism>
<protein>
    <submittedName>
        <fullName evidence="1">ODV-EC43</fullName>
    </submittedName>
</protein>
<proteinExistence type="predicted"/>
<sequence length="380" mass="44138">MECPFDIKVYISDRYFLFPYDMVQNQNDVGNKTTNNLIVYVPLDSDRFYIDQNKFTRFDSVLILRHEHDKSLSSKTPKKTPNATIVYWNPIVPITEIGAGQTRVFSVLLTNNLFYCNIMIVHHENPTCPIEFQYPSLEMQQTCKTLSKEKKVPKLDYKTLKKLKPIASEVSLSHFNELKNENDFLLCFQLETSVMVKILSLKRIFCIFQYRKEPARYVINLPHEEIDFLYNKLKWERARRLTRGDIPSTCSTVNRASLMYIKQSQSLLGIADYSQTIVDFVKTFQKLIFPYQMVPNVLIKLNNLDRNYQKIRLFCKNDSIAITSFGIAPINLPDINPVETFDGTDYSTVSAINQTMQKICTESSLGSGVTVTPMQYNYYL</sequence>